<dbReference type="GO" id="GO:0004672">
    <property type="term" value="F:protein kinase activity"/>
    <property type="evidence" value="ECO:0007669"/>
    <property type="project" value="InterPro"/>
</dbReference>
<evidence type="ECO:0000313" key="2">
    <source>
        <dbReference type="EMBL" id="QHU04330.1"/>
    </source>
</evidence>
<reference evidence="2" key="1">
    <citation type="journal article" date="2020" name="Nature">
        <title>Giant virus diversity and host interactions through global metagenomics.</title>
        <authorList>
            <person name="Schulz F."/>
            <person name="Roux S."/>
            <person name="Paez-Espino D."/>
            <person name="Jungbluth S."/>
            <person name="Walsh D.A."/>
            <person name="Denef V.J."/>
            <person name="McMahon K.D."/>
            <person name="Konstantinidis K.T."/>
            <person name="Eloe-Fadrosh E.A."/>
            <person name="Kyrpides N.C."/>
            <person name="Woyke T."/>
        </authorList>
    </citation>
    <scope>NUCLEOTIDE SEQUENCE</scope>
    <source>
        <strain evidence="2">GVMAG-M-3300027708-39</strain>
    </source>
</reference>
<dbReference type="Gene3D" id="1.10.510.10">
    <property type="entry name" value="Transferase(Phosphotransferase) domain 1"/>
    <property type="match status" value="1"/>
</dbReference>
<dbReference type="InterPro" id="IPR011009">
    <property type="entry name" value="Kinase-like_dom_sf"/>
</dbReference>
<dbReference type="InterPro" id="IPR008271">
    <property type="entry name" value="Ser/Thr_kinase_AS"/>
</dbReference>
<proteinExistence type="predicted"/>
<accession>A0A6C0JHM1</accession>
<feature type="transmembrane region" description="Helical" evidence="1">
    <location>
        <begin position="348"/>
        <end position="369"/>
    </location>
</feature>
<dbReference type="PROSITE" id="PS00108">
    <property type="entry name" value="PROTEIN_KINASE_ST"/>
    <property type="match status" value="1"/>
</dbReference>
<evidence type="ECO:0000256" key="1">
    <source>
        <dbReference type="SAM" id="Phobius"/>
    </source>
</evidence>
<keyword evidence="1" id="KW-0472">Membrane</keyword>
<dbReference type="AlphaFoldDB" id="A0A6C0JHM1"/>
<organism evidence="2">
    <name type="scientific">viral metagenome</name>
    <dbReference type="NCBI Taxonomy" id="1070528"/>
    <lineage>
        <taxon>unclassified sequences</taxon>
        <taxon>metagenomes</taxon>
        <taxon>organismal metagenomes</taxon>
    </lineage>
</organism>
<keyword evidence="1" id="KW-0812">Transmembrane</keyword>
<dbReference type="SUPFAM" id="SSF56112">
    <property type="entry name" value="Protein kinase-like (PK-like)"/>
    <property type="match status" value="1"/>
</dbReference>
<feature type="transmembrane region" description="Helical" evidence="1">
    <location>
        <begin position="309"/>
        <end position="328"/>
    </location>
</feature>
<evidence type="ECO:0008006" key="3">
    <source>
        <dbReference type="Google" id="ProtNLM"/>
    </source>
</evidence>
<dbReference type="EMBL" id="MN740395">
    <property type="protein sequence ID" value="QHU04330.1"/>
    <property type="molecule type" value="Genomic_DNA"/>
</dbReference>
<name>A0A6C0JHM1_9ZZZZ</name>
<keyword evidence="1" id="KW-1133">Transmembrane helix</keyword>
<protein>
    <recommendedName>
        <fullName evidence="3">Protein kinase domain-containing protein</fullName>
    </recommendedName>
</protein>
<sequence length="425" mass="50123">MDIRNKQGGKVFASGGFGCVFTPALKCIGKSKRDKGNISKLMTNKHAKEEYDELMRVNSKLNVITNYKNYFLIDDFTLCKPSKLTKSDLKNYRSCGSLQKEKITANNINSSLDKLLAINMPYGGNTVEQFIITNKNYEALIELNDKLIDLLKNGILEMNNKHIYHSDIKASNILILVDNDMKTRLIDWSLTVEYIPFKNNQFPKSWKNRPLQFNVPFSIILFTDLFVDSYSKFLVKKENKVLLSKPGSKREILSEFIKKYLYLWMKEKGDGHYKYINKIMYMLFKYEVVQSDKYAKNNMLKDTSNMKKFIEMNYTIPCIVNYLVEILIHFTKFKDDGSLNMRYYLDNIFIKIIDVWGFIASYLPLYELLFENYYNLTEKQKTLFVKLKYIFLKYLYEPQVELIKLENLENHLKELNILIKHTNTK</sequence>